<dbReference type="InterPro" id="IPR005225">
    <property type="entry name" value="Small_GTP-bd"/>
</dbReference>
<dbReference type="GO" id="GO:0005525">
    <property type="term" value="F:GTP binding"/>
    <property type="evidence" value="ECO:0007669"/>
    <property type="project" value="UniProtKB-KW"/>
</dbReference>
<dbReference type="InterPro" id="IPR001806">
    <property type="entry name" value="Small_GTPase"/>
</dbReference>
<dbReference type="SMART" id="SM00175">
    <property type="entry name" value="RAB"/>
    <property type="match status" value="1"/>
</dbReference>
<dbReference type="Pfam" id="PF00071">
    <property type="entry name" value="Ras"/>
    <property type="match status" value="1"/>
</dbReference>
<dbReference type="PRINTS" id="PR00449">
    <property type="entry name" value="RASTRNSFRMNG"/>
</dbReference>
<dbReference type="GO" id="GO:0005770">
    <property type="term" value="C:late endosome"/>
    <property type="evidence" value="ECO:0007669"/>
    <property type="project" value="TreeGrafter"/>
</dbReference>
<evidence type="ECO:0000256" key="2">
    <source>
        <dbReference type="ARBA" id="ARBA00022741"/>
    </source>
</evidence>
<evidence type="ECO:0000256" key="1">
    <source>
        <dbReference type="ARBA" id="ARBA00006270"/>
    </source>
</evidence>
<dbReference type="AlphaFoldDB" id="A0A6B2LIP0"/>
<dbReference type="PROSITE" id="PS51419">
    <property type="entry name" value="RAB"/>
    <property type="match status" value="1"/>
</dbReference>
<sequence length="200" mass="22253">MKCIVIGDSGVGKTSLVNRAINNTFSNRYKATIGADFLHKSFTSTNKDGLEEEVMFQLWDTAGRERFQGLGVAFYRGSDACLVCFDVTNKSSFEHVPNWVEEITVQTGGPLAISIVGTKVDLEGRAVSEARGRALAKELGCEYFEVSAKEDLHVQPLLQQTLRTFVNQPQPDDPIPVDLLLDEQPSTLTKIYNWLLSFVY</sequence>
<dbReference type="PANTHER" id="PTHR47981:SF20">
    <property type="entry name" value="RAS-RELATED PROTEIN RAB-7A"/>
    <property type="match status" value="1"/>
</dbReference>
<accession>A0A6B2LIP0</accession>
<dbReference type="FunFam" id="3.40.50.300:FF:000808">
    <property type="entry name" value="Small GTP-binding protein, putative"/>
    <property type="match status" value="1"/>
</dbReference>
<dbReference type="CDD" id="cd00154">
    <property type="entry name" value="Rab"/>
    <property type="match status" value="1"/>
</dbReference>
<dbReference type="NCBIfam" id="TIGR00231">
    <property type="entry name" value="small_GTP"/>
    <property type="match status" value="1"/>
</dbReference>
<reference evidence="4" key="1">
    <citation type="journal article" date="2020" name="J. Eukaryot. Microbiol.">
        <title>De novo Sequencing, Assembly and Annotation of the Transcriptome for the Free-Living Testate Amoeba Arcella intermedia.</title>
        <authorList>
            <person name="Ribeiro G.M."/>
            <person name="Porfirio-Sousa A.L."/>
            <person name="Maurer-Alcala X.X."/>
            <person name="Katz L.A."/>
            <person name="Lahr D.J.G."/>
        </authorList>
    </citation>
    <scope>NUCLEOTIDE SEQUENCE</scope>
</reference>
<dbReference type="EMBL" id="GIBP01007924">
    <property type="protein sequence ID" value="NDV36893.1"/>
    <property type="molecule type" value="Transcribed_RNA"/>
</dbReference>
<dbReference type="InterPro" id="IPR027417">
    <property type="entry name" value="P-loop_NTPase"/>
</dbReference>
<protein>
    <submittedName>
        <fullName evidence="4">Uncharacterized protein</fullName>
    </submittedName>
</protein>
<dbReference type="Gene3D" id="3.40.50.300">
    <property type="entry name" value="P-loop containing nucleotide triphosphate hydrolases"/>
    <property type="match status" value="1"/>
</dbReference>
<dbReference type="SMART" id="SM00173">
    <property type="entry name" value="RAS"/>
    <property type="match status" value="1"/>
</dbReference>
<dbReference type="GO" id="GO:0003924">
    <property type="term" value="F:GTPase activity"/>
    <property type="evidence" value="ECO:0007669"/>
    <property type="project" value="InterPro"/>
</dbReference>
<organism evidence="4">
    <name type="scientific">Arcella intermedia</name>
    <dbReference type="NCBI Taxonomy" id="1963864"/>
    <lineage>
        <taxon>Eukaryota</taxon>
        <taxon>Amoebozoa</taxon>
        <taxon>Tubulinea</taxon>
        <taxon>Elardia</taxon>
        <taxon>Arcellinida</taxon>
        <taxon>Sphaerothecina</taxon>
        <taxon>Arcellidae</taxon>
        <taxon>Arcella</taxon>
    </lineage>
</organism>
<proteinExistence type="inferred from homology"/>
<keyword evidence="2" id="KW-0547">Nucleotide-binding</keyword>
<dbReference type="SMART" id="SM00174">
    <property type="entry name" value="RHO"/>
    <property type="match status" value="1"/>
</dbReference>
<evidence type="ECO:0000256" key="3">
    <source>
        <dbReference type="ARBA" id="ARBA00023134"/>
    </source>
</evidence>
<dbReference type="SMART" id="SM00176">
    <property type="entry name" value="RAN"/>
    <property type="match status" value="1"/>
</dbReference>
<keyword evidence="3" id="KW-0342">GTP-binding</keyword>
<dbReference type="GO" id="GO:0090385">
    <property type="term" value="P:phagosome-lysosome fusion"/>
    <property type="evidence" value="ECO:0007669"/>
    <property type="project" value="TreeGrafter"/>
</dbReference>
<comment type="similarity">
    <text evidence="1">Belongs to the small GTPase superfamily. Rab family.</text>
</comment>
<dbReference type="PROSITE" id="PS51420">
    <property type="entry name" value="RHO"/>
    <property type="match status" value="1"/>
</dbReference>
<dbReference type="GO" id="GO:0045335">
    <property type="term" value="C:phagocytic vesicle"/>
    <property type="evidence" value="ECO:0007669"/>
    <property type="project" value="TreeGrafter"/>
</dbReference>
<name>A0A6B2LIP0_9EUKA</name>
<evidence type="ECO:0000313" key="4">
    <source>
        <dbReference type="EMBL" id="NDV36893.1"/>
    </source>
</evidence>
<dbReference type="PANTHER" id="PTHR47981">
    <property type="entry name" value="RAB FAMILY"/>
    <property type="match status" value="1"/>
</dbReference>
<dbReference type="PROSITE" id="PS51421">
    <property type="entry name" value="RAS"/>
    <property type="match status" value="1"/>
</dbReference>
<dbReference type="GO" id="GO:0005764">
    <property type="term" value="C:lysosome"/>
    <property type="evidence" value="ECO:0007669"/>
    <property type="project" value="TreeGrafter"/>
</dbReference>
<dbReference type="SUPFAM" id="SSF52540">
    <property type="entry name" value="P-loop containing nucleoside triphosphate hydrolases"/>
    <property type="match status" value="1"/>
</dbReference>